<protein>
    <submittedName>
        <fullName evidence="6">AAA+ ATPase domain-containing protein</fullName>
    </submittedName>
</protein>
<dbReference type="PANTHER" id="PTHR45991">
    <property type="entry name" value="PACHYTENE CHECKPOINT PROTEIN 2"/>
    <property type="match status" value="1"/>
</dbReference>
<dbReference type="Proteomes" id="UP000887565">
    <property type="component" value="Unplaced"/>
</dbReference>
<feature type="domain" description="AAA+ ATPase" evidence="4">
    <location>
        <begin position="159"/>
        <end position="311"/>
    </location>
</feature>
<dbReference type="WBParaSite" id="nRc.2.0.1.t29574-RA">
    <property type="protein sequence ID" value="nRc.2.0.1.t29574-RA"/>
    <property type="gene ID" value="nRc.2.0.1.g29574"/>
</dbReference>
<dbReference type="InterPro" id="IPR001270">
    <property type="entry name" value="ClpA/B"/>
</dbReference>
<evidence type="ECO:0000256" key="1">
    <source>
        <dbReference type="ARBA" id="ARBA00022741"/>
    </source>
</evidence>
<dbReference type="PANTHER" id="PTHR45991:SF1">
    <property type="entry name" value="PACHYTENE CHECKPOINT PROTEIN 2 HOMOLOG"/>
    <property type="match status" value="1"/>
</dbReference>
<dbReference type="SUPFAM" id="SSF52540">
    <property type="entry name" value="P-loop containing nucleoside triphosphate hydrolases"/>
    <property type="match status" value="1"/>
</dbReference>
<dbReference type="PROSITE" id="PS00674">
    <property type="entry name" value="AAA"/>
    <property type="match status" value="1"/>
</dbReference>
<keyword evidence="2 3" id="KW-0067">ATP-binding</keyword>
<dbReference type="Pfam" id="PF00004">
    <property type="entry name" value="AAA"/>
    <property type="match status" value="1"/>
</dbReference>
<reference evidence="6" key="1">
    <citation type="submission" date="2022-11" db="UniProtKB">
        <authorList>
            <consortium name="WormBaseParasite"/>
        </authorList>
    </citation>
    <scope>IDENTIFICATION</scope>
</reference>
<evidence type="ECO:0000256" key="2">
    <source>
        <dbReference type="ARBA" id="ARBA00022840"/>
    </source>
</evidence>
<evidence type="ECO:0000256" key="3">
    <source>
        <dbReference type="RuleBase" id="RU003651"/>
    </source>
</evidence>
<proteinExistence type="inferred from homology"/>
<name>A0A915JU39_ROMCU</name>
<keyword evidence="1 3" id="KW-0547">Nucleotide-binding</keyword>
<sequence>MASKIFVEIEVNSDCNSHNEEISEIVKKFLKNKMLRADMEFYEDNFRSFPMRANIRKILIATDADATFVDQFQLNDYGENVEYFVYKLNYDDYQHAEITDEGEMTAIVASTCFSLPHYAYNKLWENLIYDSNVKNDMLSYCETMVLFSLRNVDISVITSNRLAMFHGPPGSGKTSLCKALAQKLSIRLSKYFTKFQLLEINSHSLFSKYYSESAKIVMKLFDLLRVILSDSDTLAIVLIDEIESLVKNRMSTVASAEPGDSLRVVNAILTQMDSIKTFPNVLVLTTSNMADQVDPAFMDRVDFKKFIDIPSEGIVYRILRSCIIELQDKGLVGPGNLDPSTSTANSCIVSSKLLCLA</sequence>
<evidence type="ECO:0000259" key="4">
    <source>
        <dbReference type="SMART" id="SM00382"/>
    </source>
</evidence>
<organism evidence="5 6">
    <name type="scientific">Romanomermis culicivorax</name>
    <name type="common">Nematode worm</name>
    <dbReference type="NCBI Taxonomy" id="13658"/>
    <lineage>
        <taxon>Eukaryota</taxon>
        <taxon>Metazoa</taxon>
        <taxon>Ecdysozoa</taxon>
        <taxon>Nematoda</taxon>
        <taxon>Enoplea</taxon>
        <taxon>Dorylaimia</taxon>
        <taxon>Mermithida</taxon>
        <taxon>Mermithoidea</taxon>
        <taxon>Mermithidae</taxon>
        <taxon>Romanomermis</taxon>
    </lineage>
</organism>
<dbReference type="GO" id="GO:0051598">
    <property type="term" value="P:meiotic recombination checkpoint signaling"/>
    <property type="evidence" value="ECO:0007669"/>
    <property type="project" value="TreeGrafter"/>
</dbReference>
<dbReference type="InterPro" id="IPR003593">
    <property type="entry name" value="AAA+_ATPase"/>
</dbReference>
<evidence type="ECO:0000313" key="6">
    <source>
        <dbReference type="WBParaSite" id="nRc.2.0.1.t29574-RA"/>
    </source>
</evidence>
<dbReference type="PRINTS" id="PR00300">
    <property type="entry name" value="CLPPROTEASEA"/>
</dbReference>
<dbReference type="InterPro" id="IPR044539">
    <property type="entry name" value="Pch2-like"/>
</dbReference>
<dbReference type="InterPro" id="IPR003959">
    <property type="entry name" value="ATPase_AAA_core"/>
</dbReference>
<dbReference type="OMA" id="ESEMAGW"/>
<dbReference type="SMART" id="SM00382">
    <property type="entry name" value="AAA"/>
    <property type="match status" value="1"/>
</dbReference>
<dbReference type="InterPro" id="IPR027417">
    <property type="entry name" value="P-loop_NTPase"/>
</dbReference>
<dbReference type="Gene3D" id="3.40.50.300">
    <property type="entry name" value="P-loop containing nucleotide triphosphate hydrolases"/>
    <property type="match status" value="1"/>
</dbReference>
<dbReference type="GO" id="GO:0007131">
    <property type="term" value="P:reciprocal meiotic recombination"/>
    <property type="evidence" value="ECO:0007669"/>
    <property type="project" value="TreeGrafter"/>
</dbReference>
<dbReference type="GO" id="GO:0016887">
    <property type="term" value="F:ATP hydrolysis activity"/>
    <property type="evidence" value="ECO:0007669"/>
    <property type="project" value="InterPro"/>
</dbReference>
<dbReference type="AlphaFoldDB" id="A0A915JU39"/>
<evidence type="ECO:0000313" key="5">
    <source>
        <dbReference type="Proteomes" id="UP000887565"/>
    </source>
</evidence>
<accession>A0A915JU39</accession>
<dbReference type="InterPro" id="IPR003960">
    <property type="entry name" value="ATPase_AAA_CS"/>
</dbReference>
<dbReference type="GO" id="GO:0005524">
    <property type="term" value="F:ATP binding"/>
    <property type="evidence" value="ECO:0007669"/>
    <property type="project" value="UniProtKB-KW"/>
</dbReference>
<dbReference type="GO" id="GO:0005634">
    <property type="term" value="C:nucleus"/>
    <property type="evidence" value="ECO:0007669"/>
    <property type="project" value="TreeGrafter"/>
</dbReference>
<dbReference type="GO" id="GO:0005694">
    <property type="term" value="C:chromosome"/>
    <property type="evidence" value="ECO:0007669"/>
    <property type="project" value="TreeGrafter"/>
</dbReference>
<keyword evidence="5" id="KW-1185">Reference proteome</keyword>
<comment type="similarity">
    <text evidence="3">Belongs to the AAA ATPase family.</text>
</comment>